<evidence type="ECO:0000313" key="2">
    <source>
        <dbReference type="Proteomes" id="UP000607653"/>
    </source>
</evidence>
<keyword evidence="2" id="KW-1185">Reference proteome</keyword>
<reference evidence="1 2" key="1">
    <citation type="journal article" date="2020" name="Mol. Biol. Evol.">
        <title>Distinct Expression and Methylation Patterns for Genes with Different Fates following a Single Whole-Genome Duplication in Flowering Plants.</title>
        <authorList>
            <person name="Shi T."/>
            <person name="Rahmani R.S."/>
            <person name="Gugger P.F."/>
            <person name="Wang M."/>
            <person name="Li H."/>
            <person name="Zhang Y."/>
            <person name="Li Z."/>
            <person name="Wang Q."/>
            <person name="Van de Peer Y."/>
            <person name="Marchal K."/>
            <person name="Chen J."/>
        </authorList>
    </citation>
    <scope>NUCLEOTIDE SEQUENCE [LARGE SCALE GENOMIC DNA]</scope>
    <source>
        <tissue evidence="1">Leaf</tissue>
    </source>
</reference>
<comment type="caution">
    <text evidence="1">The sequence shown here is derived from an EMBL/GenBank/DDBJ whole genome shotgun (WGS) entry which is preliminary data.</text>
</comment>
<name>A0A822Z165_NELNU</name>
<organism evidence="1 2">
    <name type="scientific">Nelumbo nucifera</name>
    <name type="common">Sacred lotus</name>
    <dbReference type="NCBI Taxonomy" id="4432"/>
    <lineage>
        <taxon>Eukaryota</taxon>
        <taxon>Viridiplantae</taxon>
        <taxon>Streptophyta</taxon>
        <taxon>Embryophyta</taxon>
        <taxon>Tracheophyta</taxon>
        <taxon>Spermatophyta</taxon>
        <taxon>Magnoliopsida</taxon>
        <taxon>Proteales</taxon>
        <taxon>Nelumbonaceae</taxon>
        <taxon>Nelumbo</taxon>
    </lineage>
</organism>
<protein>
    <submittedName>
        <fullName evidence="1">Uncharacterized protein</fullName>
    </submittedName>
</protein>
<sequence length="74" mass="7938">MVVSPCFCLTTSSLGQFNVSRIDLSYNNLVGDASILFRENATATSIYLSNNQLDFDFSCSSNSQTKGEAAADEG</sequence>
<dbReference type="Proteomes" id="UP000607653">
    <property type="component" value="Unassembled WGS sequence"/>
</dbReference>
<accession>A0A822Z165</accession>
<dbReference type="AlphaFoldDB" id="A0A822Z165"/>
<dbReference type="EMBL" id="DUZY01000004">
    <property type="protein sequence ID" value="DAD35228.1"/>
    <property type="molecule type" value="Genomic_DNA"/>
</dbReference>
<gene>
    <name evidence="1" type="ORF">HUJ06_005868</name>
</gene>
<proteinExistence type="predicted"/>
<evidence type="ECO:0000313" key="1">
    <source>
        <dbReference type="EMBL" id="DAD35228.1"/>
    </source>
</evidence>